<name>A0ACB8TBL3_9AGAM</name>
<comment type="caution">
    <text evidence="1">The sequence shown here is derived from an EMBL/GenBank/DDBJ whole genome shotgun (WGS) entry which is preliminary data.</text>
</comment>
<accession>A0ACB8TBL3</accession>
<organism evidence="1 2">
    <name type="scientific">Artomyces pyxidatus</name>
    <dbReference type="NCBI Taxonomy" id="48021"/>
    <lineage>
        <taxon>Eukaryota</taxon>
        <taxon>Fungi</taxon>
        <taxon>Dikarya</taxon>
        <taxon>Basidiomycota</taxon>
        <taxon>Agaricomycotina</taxon>
        <taxon>Agaricomycetes</taxon>
        <taxon>Russulales</taxon>
        <taxon>Auriscalpiaceae</taxon>
        <taxon>Artomyces</taxon>
    </lineage>
</organism>
<keyword evidence="2" id="KW-1185">Reference proteome</keyword>
<dbReference type="Proteomes" id="UP000814140">
    <property type="component" value="Unassembled WGS sequence"/>
</dbReference>
<evidence type="ECO:0000313" key="1">
    <source>
        <dbReference type="EMBL" id="KAI0065710.1"/>
    </source>
</evidence>
<protein>
    <submittedName>
        <fullName evidence="1">Uncharacterized protein</fullName>
    </submittedName>
</protein>
<reference evidence="1" key="2">
    <citation type="journal article" date="2022" name="New Phytol.">
        <title>Evolutionary transition to the ectomycorrhizal habit in the genomes of a hyperdiverse lineage of mushroom-forming fungi.</title>
        <authorList>
            <person name="Looney B."/>
            <person name="Miyauchi S."/>
            <person name="Morin E."/>
            <person name="Drula E."/>
            <person name="Courty P.E."/>
            <person name="Kohler A."/>
            <person name="Kuo A."/>
            <person name="LaButti K."/>
            <person name="Pangilinan J."/>
            <person name="Lipzen A."/>
            <person name="Riley R."/>
            <person name="Andreopoulos W."/>
            <person name="He G."/>
            <person name="Johnson J."/>
            <person name="Nolan M."/>
            <person name="Tritt A."/>
            <person name="Barry K.W."/>
            <person name="Grigoriev I.V."/>
            <person name="Nagy L.G."/>
            <person name="Hibbett D."/>
            <person name="Henrissat B."/>
            <person name="Matheny P.B."/>
            <person name="Labbe J."/>
            <person name="Martin F.M."/>
        </authorList>
    </citation>
    <scope>NUCLEOTIDE SEQUENCE</scope>
    <source>
        <strain evidence="1">HHB10654</strain>
    </source>
</reference>
<dbReference type="EMBL" id="MU277194">
    <property type="protein sequence ID" value="KAI0065710.1"/>
    <property type="molecule type" value="Genomic_DNA"/>
</dbReference>
<evidence type="ECO:0000313" key="2">
    <source>
        <dbReference type="Proteomes" id="UP000814140"/>
    </source>
</evidence>
<sequence>MPRLPLELLMHIVDLVPTEDLLPLRGVSWLLCAIATPRAFRVLRHTNTLRSTIALSHLLETTDIRQYVQEVHYTNRPGLPSIDELEQDRGNSEVGTHLFHALQLLPQLPVLHTLSLNLAQPYNGLNGQLGCCSIGQLAAVDALAQLDTIPTLRSLTLDNIFLHDIYSHPRLPNFLCGLTHLRLSAIDPLPGLYSTPVFERVGLYIQPLLRAAADTLVSLTLHFQDDTLIDLAMLRYPHLEHLSLQNVVFCAETGAEAFVLAHAPTLVSLSLTKCKTLYRSPRGWAQIYDTFSEGLGSLREVAVEEDWAPCAWSELYPLAKRPARRVVMYAGASVGYCSEDEGEDVRGLDRLTESCRARASSGGLHTPTVPAWTAF</sequence>
<proteinExistence type="predicted"/>
<reference evidence="1" key="1">
    <citation type="submission" date="2021-03" db="EMBL/GenBank/DDBJ databases">
        <authorList>
            <consortium name="DOE Joint Genome Institute"/>
            <person name="Ahrendt S."/>
            <person name="Looney B.P."/>
            <person name="Miyauchi S."/>
            <person name="Morin E."/>
            <person name="Drula E."/>
            <person name="Courty P.E."/>
            <person name="Chicoki N."/>
            <person name="Fauchery L."/>
            <person name="Kohler A."/>
            <person name="Kuo A."/>
            <person name="Labutti K."/>
            <person name="Pangilinan J."/>
            <person name="Lipzen A."/>
            <person name="Riley R."/>
            <person name="Andreopoulos W."/>
            <person name="He G."/>
            <person name="Johnson J."/>
            <person name="Barry K.W."/>
            <person name="Grigoriev I.V."/>
            <person name="Nagy L."/>
            <person name="Hibbett D."/>
            <person name="Henrissat B."/>
            <person name="Matheny P.B."/>
            <person name="Labbe J."/>
            <person name="Martin F."/>
        </authorList>
    </citation>
    <scope>NUCLEOTIDE SEQUENCE</scope>
    <source>
        <strain evidence="1">HHB10654</strain>
    </source>
</reference>
<gene>
    <name evidence="1" type="ORF">BV25DRAFT_1587939</name>
</gene>